<feature type="region of interest" description="Disordered" evidence="1">
    <location>
        <begin position="1"/>
        <end position="24"/>
    </location>
</feature>
<dbReference type="AlphaFoldDB" id="A0A6G1I9R9"/>
<feature type="region of interest" description="Disordered" evidence="1">
    <location>
        <begin position="61"/>
        <end position="122"/>
    </location>
</feature>
<evidence type="ECO:0000256" key="1">
    <source>
        <dbReference type="SAM" id="MobiDB-lite"/>
    </source>
</evidence>
<feature type="compositionally biased region" description="Low complexity" evidence="1">
    <location>
        <begin position="66"/>
        <end position="78"/>
    </location>
</feature>
<name>A0A6G1I9R9_9PEZI</name>
<evidence type="ECO:0000313" key="3">
    <source>
        <dbReference type="Proteomes" id="UP000799640"/>
    </source>
</evidence>
<accession>A0A6G1I9R9</accession>
<proteinExistence type="predicted"/>
<feature type="compositionally biased region" description="Basic residues" evidence="1">
    <location>
        <begin position="110"/>
        <end position="122"/>
    </location>
</feature>
<dbReference type="Proteomes" id="UP000799640">
    <property type="component" value="Unassembled WGS sequence"/>
</dbReference>
<dbReference type="EMBL" id="ML996687">
    <property type="protein sequence ID" value="KAF2405048.1"/>
    <property type="molecule type" value="Genomic_DNA"/>
</dbReference>
<organism evidence="2 3">
    <name type="scientific">Trichodelitschia bisporula</name>
    <dbReference type="NCBI Taxonomy" id="703511"/>
    <lineage>
        <taxon>Eukaryota</taxon>
        <taxon>Fungi</taxon>
        <taxon>Dikarya</taxon>
        <taxon>Ascomycota</taxon>
        <taxon>Pezizomycotina</taxon>
        <taxon>Dothideomycetes</taxon>
        <taxon>Dothideomycetes incertae sedis</taxon>
        <taxon>Phaeotrichales</taxon>
        <taxon>Phaeotrichaceae</taxon>
        <taxon>Trichodelitschia</taxon>
    </lineage>
</organism>
<evidence type="ECO:0000313" key="2">
    <source>
        <dbReference type="EMBL" id="KAF2405048.1"/>
    </source>
</evidence>
<protein>
    <submittedName>
        <fullName evidence="2">Uncharacterized protein</fullName>
    </submittedName>
</protein>
<reference evidence="2" key="1">
    <citation type="journal article" date="2020" name="Stud. Mycol.">
        <title>101 Dothideomycetes genomes: a test case for predicting lifestyles and emergence of pathogens.</title>
        <authorList>
            <person name="Haridas S."/>
            <person name="Albert R."/>
            <person name="Binder M."/>
            <person name="Bloem J."/>
            <person name="Labutti K."/>
            <person name="Salamov A."/>
            <person name="Andreopoulos B."/>
            <person name="Baker S."/>
            <person name="Barry K."/>
            <person name="Bills G."/>
            <person name="Bluhm B."/>
            <person name="Cannon C."/>
            <person name="Castanera R."/>
            <person name="Culley D."/>
            <person name="Daum C."/>
            <person name="Ezra D."/>
            <person name="Gonzalez J."/>
            <person name="Henrissat B."/>
            <person name="Kuo A."/>
            <person name="Liang C."/>
            <person name="Lipzen A."/>
            <person name="Lutzoni F."/>
            <person name="Magnuson J."/>
            <person name="Mondo S."/>
            <person name="Nolan M."/>
            <person name="Ohm R."/>
            <person name="Pangilinan J."/>
            <person name="Park H.-J."/>
            <person name="Ramirez L."/>
            <person name="Alfaro M."/>
            <person name="Sun H."/>
            <person name="Tritt A."/>
            <person name="Yoshinaga Y."/>
            <person name="Zwiers L.-H."/>
            <person name="Turgeon B."/>
            <person name="Goodwin S."/>
            <person name="Spatafora J."/>
            <person name="Crous P."/>
            <person name="Grigoriev I."/>
        </authorList>
    </citation>
    <scope>NUCLEOTIDE SEQUENCE</scope>
    <source>
        <strain evidence="2">CBS 262.69</strain>
    </source>
</reference>
<keyword evidence="3" id="KW-1185">Reference proteome</keyword>
<feature type="compositionally biased region" description="Low complexity" evidence="1">
    <location>
        <begin position="90"/>
        <end position="109"/>
    </location>
</feature>
<gene>
    <name evidence="2" type="ORF">EJ06DRAFT_10785</name>
</gene>
<sequence>MGHRSKQTSLAHLGPLPNSPKGCTTTFLHSSTPSLPVLLSHRITARPLTSSLSPSKFHCPHNFLTSNNPSSPSDSPCSRLSAHNPSTVAPPKGTRSTTHTTPRTTALTPIHKRVPASWRQHS</sequence>